<accession>A0ABT0PCK2</accession>
<evidence type="ECO:0000313" key="1">
    <source>
        <dbReference type="EMBL" id="MCL6269050.1"/>
    </source>
</evidence>
<proteinExistence type="predicted"/>
<evidence type="ECO:0000313" key="2">
    <source>
        <dbReference type="Proteomes" id="UP001203338"/>
    </source>
</evidence>
<protein>
    <submittedName>
        <fullName evidence="1">Uncharacterized protein</fullName>
    </submittedName>
</protein>
<dbReference type="EMBL" id="JAMFLX010000003">
    <property type="protein sequence ID" value="MCL6269050.1"/>
    <property type="molecule type" value="Genomic_DNA"/>
</dbReference>
<reference evidence="1 2" key="1">
    <citation type="submission" date="2022-05" db="EMBL/GenBank/DDBJ databases">
        <authorList>
            <person name="Park J.-S."/>
        </authorList>
    </citation>
    <scope>NUCLEOTIDE SEQUENCE [LARGE SCALE GENOMIC DNA]</scope>
    <source>
        <strain evidence="1 2">2012CJ34-2</strain>
    </source>
</reference>
<gene>
    <name evidence="1" type="ORF">M3P05_03725</name>
</gene>
<sequence length="270" mass="29065">MQQAQAIGTTPAVSGYQAPTTKAEIEVEFAGRAVQYRSGITGVLSHAIRGGGHGAILGAATYGLMYYLNILPCEAGPKSFLTAVSLGTTVGYIIERKSAAALHADTQTPLAIAKREEKKLSGVIQYLEDAQSKIRGGEKPIISTQSLKECGLSEQAERIQKSCTQCSEYTITSTTLAKDLGSLIPDRSERSAFLTSYQQDIEKTQESLEILGSDSQAVATAKRCINNRFLAEKAQKSADKELMKCDLTEGITKKKAELKALREKIAVLEA</sequence>
<keyword evidence="2" id="KW-1185">Reference proteome</keyword>
<name>A0ABT0PCK2_9GAMM</name>
<organism evidence="1 2">
    <name type="scientific">Parendozoicomonas callyspongiae</name>
    <dbReference type="NCBI Taxonomy" id="2942213"/>
    <lineage>
        <taxon>Bacteria</taxon>
        <taxon>Pseudomonadati</taxon>
        <taxon>Pseudomonadota</taxon>
        <taxon>Gammaproteobacteria</taxon>
        <taxon>Oceanospirillales</taxon>
        <taxon>Endozoicomonadaceae</taxon>
        <taxon>Parendozoicomonas</taxon>
    </lineage>
</organism>
<comment type="caution">
    <text evidence="1">The sequence shown here is derived from an EMBL/GenBank/DDBJ whole genome shotgun (WGS) entry which is preliminary data.</text>
</comment>
<dbReference type="RefSeq" id="WP_249697878.1">
    <property type="nucleotide sequence ID" value="NZ_JAMFLX010000003.1"/>
</dbReference>
<dbReference type="Proteomes" id="UP001203338">
    <property type="component" value="Unassembled WGS sequence"/>
</dbReference>